<dbReference type="EMBL" id="ABCS01000192">
    <property type="protein sequence ID" value="EDM73663.1"/>
    <property type="molecule type" value="Genomic_DNA"/>
</dbReference>
<dbReference type="AlphaFoldDB" id="A6GKE3"/>
<dbReference type="RefSeq" id="WP_006977179.1">
    <property type="nucleotide sequence ID" value="NZ_ABCS01000192.1"/>
</dbReference>
<keyword evidence="2" id="KW-1185">Reference proteome</keyword>
<evidence type="ECO:0000313" key="2">
    <source>
        <dbReference type="Proteomes" id="UP000005801"/>
    </source>
</evidence>
<evidence type="ECO:0000313" key="1">
    <source>
        <dbReference type="EMBL" id="EDM73663.1"/>
    </source>
</evidence>
<protein>
    <submittedName>
        <fullName evidence="1">Uncharacterized protein</fullName>
    </submittedName>
</protein>
<accession>A6GKE3</accession>
<dbReference type="OrthoDB" id="5525836at2"/>
<gene>
    <name evidence="1" type="ORF">PPSIR1_39220</name>
</gene>
<proteinExistence type="predicted"/>
<comment type="caution">
    <text evidence="1">The sequence shown here is derived from an EMBL/GenBank/DDBJ whole genome shotgun (WGS) entry which is preliminary data.</text>
</comment>
<reference evidence="1 2" key="1">
    <citation type="submission" date="2007-06" db="EMBL/GenBank/DDBJ databases">
        <authorList>
            <person name="Shimkets L."/>
            <person name="Ferriera S."/>
            <person name="Johnson J."/>
            <person name="Kravitz S."/>
            <person name="Beeson K."/>
            <person name="Sutton G."/>
            <person name="Rogers Y.-H."/>
            <person name="Friedman R."/>
            <person name="Frazier M."/>
            <person name="Venter J.C."/>
        </authorList>
    </citation>
    <scope>NUCLEOTIDE SEQUENCE [LARGE SCALE GENOMIC DNA]</scope>
    <source>
        <strain evidence="1 2">SIR-1</strain>
    </source>
</reference>
<organism evidence="1 2">
    <name type="scientific">Plesiocystis pacifica SIR-1</name>
    <dbReference type="NCBI Taxonomy" id="391625"/>
    <lineage>
        <taxon>Bacteria</taxon>
        <taxon>Pseudomonadati</taxon>
        <taxon>Myxococcota</taxon>
        <taxon>Polyangia</taxon>
        <taxon>Nannocystales</taxon>
        <taxon>Nannocystaceae</taxon>
        <taxon>Plesiocystis</taxon>
    </lineage>
</organism>
<dbReference type="Proteomes" id="UP000005801">
    <property type="component" value="Unassembled WGS sequence"/>
</dbReference>
<name>A6GKE3_9BACT</name>
<sequence>MRLEMSQDGDSVLLLDARHFPIVICKWEGPPTEALASEYIDWLGLMIERAEFYETRLIHVIEASKIGRPGAIARRILADGAAERKAMHAEKGAVIATYLNPDSAIVRGILAVIRWSLGTDGYELNLTESLRASVTAAVERLAEAGVEAPPDLNPVFYELELDPQVPMSARSSSRMQISKILS</sequence>